<dbReference type="Proteomes" id="UP000828390">
    <property type="component" value="Unassembled WGS sequence"/>
</dbReference>
<reference evidence="1" key="1">
    <citation type="journal article" date="2019" name="bioRxiv">
        <title>The Genome of the Zebra Mussel, Dreissena polymorpha: A Resource for Invasive Species Research.</title>
        <authorList>
            <person name="McCartney M.A."/>
            <person name="Auch B."/>
            <person name="Kono T."/>
            <person name="Mallez S."/>
            <person name="Zhang Y."/>
            <person name="Obille A."/>
            <person name="Becker A."/>
            <person name="Abrahante J.E."/>
            <person name="Garbe J."/>
            <person name="Badalamenti J.P."/>
            <person name="Herman A."/>
            <person name="Mangelson H."/>
            <person name="Liachko I."/>
            <person name="Sullivan S."/>
            <person name="Sone E.D."/>
            <person name="Koren S."/>
            <person name="Silverstein K.A.T."/>
            <person name="Beckman K.B."/>
            <person name="Gohl D.M."/>
        </authorList>
    </citation>
    <scope>NUCLEOTIDE SEQUENCE</scope>
    <source>
        <strain evidence="1">Duluth1</strain>
        <tissue evidence="1">Whole animal</tissue>
    </source>
</reference>
<keyword evidence="2" id="KW-1185">Reference proteome</keyword>
<comment type="caution">
    <text evidence="1">The sequence shown here is derived from an EMBL/GenBank/DDBJ whole genome shotgun (WGS) entry which is preliminary data.</text>
</comment>
<gene>
    <name evidence="1" type="ORF">DPMN_053190</name>
</gene>
<name>A0A9D4CKX4_DREPO</name>
<evidence type="ECO:0000313" key="1">
    <source>
        <dbReference type="EMBL" id="KAH3727260.1"/>
    </source>
</evidence>
<reference evidence="1" key="2">
    <citation type="submission" date="2020-11" db="EMBL/GenBank/DDBJ databases">
        <authorList>
            <person name="McCartney M.A."/>
            <person name="Auch B."/>
            <person name="Kono T."/>
            <person name="Mallez S."/>
            <person name="Becker A."/>
            <person name="Gohl D.M."/>
            <person name="Silverstein K.A.T."/>
            <person name="Koren S."/>
            <person name="Bechman K.B."/>
            <person name="Herman A."/>
            <person name="Abrahante J.E."/>
            <person name="Garbe J."/>
        </authorList>
    </citation>
    <scope>NUCLEOTIDE SEQUENCE</scope>
    <source>
        <strain evidence="1">Duluth1</strain>
        <tissue evidence="1">Whole animal</tissue>
    </source>
</reference>
<accession>A0A9D4CKX4</accession>
<dbReference type="AlphaFoldDB" id="A0A9D4CKX4"/>
<proteinExistence type="predicted"/>
<organism evidence="1 2">
    <name type="scientific">Dreissena polymorpha</name>
    <name type="common">Zebra mussel</name>
    <name type="synonym">Mytilus polymorpha</name>
    <dbReference type="NCBI Taxonomy" id="45954"/>
    <lineage>
        <taxon>Eukaryota</taxon>
        <taxon>Metazoa</taxon>
        <taxon>Spiralia</taxon>
        <taxon>Lophotrochozoa</taxon>
        <taxon>Mollusca</taxon>
        <taxon>Bivalvia</taxon>
        <taxon>Autobranchia</taxon>
        <taxon>Heteroconchia</taxon>
        <taxon>Euheterodonta</taxon>
        <taxon>Imparidentia</taxon>
        <taxon>Neoheterodontei</taxon>
        <taxon>Myida</taxon>
        <taxon>Dreissenoidea</taxon>
        <taxon>Dreissenidae</taxon>
        <taxon>Dreissena</taxon>
    </lineage>
</organism>
<protein>
    <submittedName>
        <fullName evidence="1">Uncharacterized protein</fullName>
    </submittedName>
</protein>
<sequence>MISIIHGTCTCKLEIFSKVGSQSKERYQVMHQLHKEQTDSPTSCLVVSISVRHAPDER</sequence>
<evidence type="ECO:0000313" key="2">
    <source>
        <dbReference type="Proteomes" id="UP000828390"/>
    </source>
</evidence>
<dbReference type="EMBL" id="JAIWYP010000012">
    <property type="protein sequence ID" value="KAH3727260.1"/>
    <property type="molecule type" value="Genomic_DNA"/>
</dbReference>